<evidence type="ECO:0000256" key="5">
    <source>
        <dbReference type="ARBA" id="ARBA00022989"/>
    </source>
</evidence>
<comment type="caution">
    <text evidence="9">The sequence shown here is derived from an EMBL/GenBank/DDBJ whole genome shotgun (WGS) entry which is preliminary data.</text>
</comment>
<evidence type="ECO:0000313" key="10">
    <source>
        <dbReference type="Proteomes" id="UP001235840"/>
    </source>
</evidence>
<dbReference type="InterPro" id="IPR023090">
    <property type="entry name" value="UPF0702_alpha/beta_dom_sf"/>
</dbReference>
<evidence type="ECO:0000313" key="9">
    <source>
        <dbReference type="EMBL" id="MDQ0165556.1"/>
    </source>
</evidence>
<sequence length="286" mass="32493">MSEWGIIVLRTVLLFFLVIIAFPLFGRKSISSMTMLDFILVFVSGSMIALIALNVIENLAFGLIALLLWTGGILALQYAIQKSKWAHQHIAGKEIVVIKNGKILEENLHVAKMTGEELLSQLRRKDIFSMADVEFAVLEANGDITTLLKRDKQPVTPNDLRVKVNEYQEPQTVMLDGNILDEPLTTIGLNRDWLLEQLQQIGVAEENIFLAQVDSMGELYIDTFDDVIQIPQPSAKALLLATLKKLEAQFRQFSFETQNPEWKSKYEQHAQQIHEVLNRLEPYLDT</sequence>
<feature type="domain" description="YetF C-terminal" evidence="8">
    <location>
        <begin position="81"/>
        <end position="214"/>
    </location>
</feature>
<dbReference type="Proteomes" id="UP001235840">
    <property type="component" value="Unassembled WGS sequence"/>
</dbReference>
<dbReference type="Pfam" id="PF04239">
    <property type="entry name" value="DUF421"/>
    <property type="match status" value="1"/>
</dbReference>
<protein>
    <submittedName>
        <fullName evidence="9">Uncharacterized membrane protein YcaP (DUF421 family)</fullName>
    </submittedName>
</protein>
<feature type="transmembrane region" description="Helical" evidence="7">
    <location>
        <begin position="59"/>
        <end position="80"/>
    </location>
</feature>
<dbReference type="EMBL" id="JAUSTY010000005">
    <property type="protein sequence ID" value="MDQ0165556.1"/>
    <property type="molecule type" value="Genomic_DNA"/>
</dbReference>
<keyword evidence="3" id="KW-1003">Cell membrane</keyword>
<name>A0ABT9VX44_9BACI</name>
<evidence type="ECO:0000256" key="6">
    <source>
        <dbReference type="ARBA" id="ARBA00023136"/>
    </source>
</evidence>
<keyword evidence="10" id="KW-1185">Reference proteome</keyword>
<evidence type="ECO:0000259" key="8">
    <source>
        <dbReference type="Pfam" id="PF04239"/>
    </source>
</evidence>
<feature type="transmembrane region" description="Helical" evidence="7">
    <location>
        <begin position="33"/>
        <end position="53"/>
    </location>
</feature>
<dbReference type="PANTHER" id="PTHR34582">
    <property type="entry name" value="UPF0702 TRANSMEMBRANE PROTEIN YCAP"/>
    <property type="match status" value="1"/>
</dbReference>
<comment type="subcellular location">
    <subcellularLocation>
        <location evidence="1">Cell membrane</location>
        <topology evidence="1">Multi-pass membrane protein</topology>
    </subcellularLocation>
</comment>
<dbReference type="PANTHER" id="PTHR34582:SF7">
    <property type="entry name" value="UPF0702 TRANSMEMBRANE PROTEIN YDFS"/>
    <property type="match status" value="1"/>
</dbReference>
<keyword evidence="6 7" id="KW-0472">Membrane</keyword>
<keyword evidence="4 7" id="KW-0812">Transmembrane</keyword>
<accession>A0ABT9VX44</accession>
<evidence type="ECO:0000256" key="7">
    <source>
        <dbReference type="SAM" id="Phobius"/>
    </source>
</evidence>
<dbReference type="Pfam" id="PF07870">
    <property type="entry name" value="DUF1657"/>
    <property type="match status" value="1"/>
</dbReference>
<dbReference type="Gene3D" id="3.30.240.20">
    <property type="entry name" value="bsu07140 like domains"/>
    <property type="match status" value="2"/>
</dbReference>
<organism evidence="9 10">
    <name type="scientific">Caldalkalibacillus horti</name>
    <dbReference type="NCBI Taxonomy" id="77523"/>
    <lineage>
        <taxon>Bacteria</taxon>
        <taxon>Bacillati</taxon>
        <taxon>Bacillota</taxon>
        <taxon>Bacilli</taxon>
        <taxon>Bacillales</taxon>
        <taxon>Bacillaceae</taxon>
        <taxon>Caldalkalibacillus</taxon>
    </lineage>
</organism>
<evidence type="ECO:0000256" key="3">
    <source>
        <dbReference type="ARBA" id="ARBA00022475"/>
    </source>
</evidence>
<evidence type="ECO:0000256" key="4">
    <source>
        <dbReference type="ARBA" id="ARBA00022692"/>
    </source>
</evidence>
<gene>
    <name evidence="9" type="ORF">J2S11_001457</name>
</gene>
<dbReference type="InterPro" id="IPR012452">
    <property type="entry name" value="DUF1657"/>
</dbReference>
<dbReference type="RefSeq" id="WP_307392790.1">
    <property type="nucleotide sequence ID" value="NZ_BAAADK010000011.1"/>
</dbReference>
<reference evidence="9 10" key="1">
    <citation type="submission" date="2023-07" db="EMBL/GenBank/DDBJ databases">
        <title>Genomic Encyclopedia of Type Strains, Phase IV (KMG-IV): sequencing the most valuable type-strain genomes for metagenomic binning, comparative biology and taxonomic classification.</title>
        <authorList>
            <person name="Goeker M."/>
        </authorList>
    </citation>
    <scope>NUCLEOTIDE SEQUENCE [LARGE SCALE GENOMIC DNA]</scope>
    <source>
        <strain evidence="9 10">DSM 12751</strain>
    </source>
</reference>
<comment type="similarity">
    <text evidence="2">Belongs to the UPF0702 family.</text>
</comment>
<proteinExistence type="inferred from homology"/>
<evidence type="ECO:0000256" key="1">
    <source>
        <dbReference type="ARBA" id="ARBA00004651"/>
    </source>
</evidence>
<keyword evidence="5 7" id="KW-1133">Transmembrane helix</keyword>
<dbReference type="InterPro" id="IPR007353">
    <property type="entry name" value="DUF421"/>
</dbReference>
<feature type="transmembrane region" description="Helical" evidence="7">
    <location>
        <begin position="6"/>
        <end position="26"/>
    </location>
</feature>
<evidence type="ECO:0000256" key="2">
    <source>
        <dbReference type="ARBA" id="ARBA00006448"/>
    </source>
</evidence>